<reference evidence="1" key="2">
    <citation type="journal article" date="2015" name="Fish Shellfish Immunol.">
        <title>Early steps in the European eel (Anguilla anguilla)-Vibrio vulnificus interaction in the gills: Role of the RtxA13 toxin.</title>
        <authorList>
            <person name="Callol A."/>
            <person name="Pajuelo D."/>
            <person name="Ebbesson L."/>
            <person name="Teles M."/>
            <person name="MacKenzie S."/>
            <person name="Amaro C."/>
        </authorList>
    </citation>
    <scope>NUCLEOTIDE SEQUENCE</scope>
</reference>
<dbReference type="AlphaFoldDB" id="A0A0E9UM41"/>
<accession>A0A0E9UM41</accession>
<sequence>MRQQCYCTTVPPLKCKQ</sequence>
<evidence type="ECO:0000313" key="1">
    <source>
        <dbReference type="EMBL" id="JAH66914.1"/>
    </source>
</evidence>
<reference evidence="1" key="1">
    <citation type="submission" date="2014-11" db="EMBL/GenBank/DDBJ databases">
        <authorList>
            <person name="Amaro Gonzalez C."/>
        </authorList>
    </citation>
    <scope>NUCLEOTIDE SEQUENCE</scope>
</reference>
<dbReference type="EMBL" id="GBXM01041663">
    <property type="protein sequence ID" value="JAH66914.1"/>
    <property type="molecule type" value="Transcribed_RNA"/>
</dbReference>
<organism evidence="1">
    <name type="scientific">Anguilla anguilla</name>
    <name type="common">European freshwater eel</name>
    <name type="synonym">Muraena anguilla</name>
    <dbReference type="NCBI Taxonomy" id="7936"/>
    <lineage>
        <taxon>Eukaryota</taxon>
        <taxon>Metazoa</taxon>
        <taxon>Chordata</taxon>
        <taxon>Craniata</taxon>
        <taxon>Vertebrata</taxon>
        <taxon>Euteleostomi</taxon>
        <taxon>Actinopterygii</taxon>
        <taxon>Neopterygii</taxon>
        <taxon>Teleostei</taxon>
        <taxon>Anguilliformes</taxon>
        <taxon>Anguillidae</taxon>
        <taxon>Anguilla</taxon>
    </lineage>
</organism>
<name>A0A0E9UM41_ANGAN</name>
<protein>
    <submittedName>
        <fullName evidence="1">Uncharacterized protein</fullName>
    </submittedName>
</protein>
<proteinExistence type="predicted"/>